<gene>
    <name evidence="8" type="ORF">CK240_13080</name>
</gene>
<dbReference type="GO" id="GO:0003677">
    <property type="term" value="F:DNA binding"/>
    <property type="evidence" value="ECO:0007669"/>
    <property type="project" value="UniProtKB-KW"/>
</dbReference>
<evidence type="ECO:0000256" key="5">
    <source>
        <dbReference type="PROSITE-ProRule" id="PRU00169"/>
    </source>
</evidence>
<keyword evidence="3 8" id="KW-0238">DNA-binding</keyword>
<dbReference type="SUPFAM" id="SSF46894">
    <property type="entry name" value="C-terminal effector domain of the bipartite response regulators"/>
    <property type="match status" value="1"/>
</dbReference>
<dbReference type="InterPro" id="IPR011006">
    <property type="entry name" value="CheY-like_superfamily"/>
</dbReference>
<evidence type="ECO:0000259" key="6">
    <source>
        <dbReference type="PROSITE" id="PS50043"/>
    </source>
</evidence>
<keyword evidence="4" id="KW-0804">Transcription</keyword>
<evidence type="ECO:0000256" key="2">
    <source>
        <dbReference type="ARBA" id="ARBA00023015"/>
    </source>
</evidence>
<dbReference type="AlphaFoldDB" id="A0A2A2GI24"/>
<keyword evidence="9" id="KW-1185">Reference proteome</keyword>
<dbReference type="GO" id="GO:0000160">
    <property type="term" value="P:phosphorelay signal transduction system"/>
    <property type="evidence" value="ECO:0007669"/>
    <property type="project" value="InterPro"/>
</dbReference>
<dbReference type="PROSITE" id="PS50110">
    <property type="entry name" value="RESPONSE_REGULATORY"/>
    <property type="match status" value="1"/>
</dbReference>
<feature type="domain" description="Response regulatory" evidence="7">
    <location>
        <begin position="3"/>
        <end position="119"/>
    </location>
</feature>
<dbReference type="Proteomes" id="UP000218023">
    <property type="component" value="Unassembled WGS sequence"/>
</dbReference>
<dbReference type="PANTHER" id="PTHR43214">
    <property type="entry name" value="TWO-COMPONENT RESPONSE REGULATOR"/>
    <property type="match status" value="1"/>
</dbReference>
<feature type="domain" description="HTH luxR-type" evidence="6">
    <location>
        <begin position="142"/>
        <end position="207"/>
    </location>
</feature>
<comment type="caution">
    <text evidence="8">The sequence shown here is derived from an EMBL/GenBank/DDBJ whole genome shotgun (WGS) entry which is preliminary data.</text>
</comment>
<dbReference type="PANTHER" id="PTHR43214:SF41">
    <property type="entry name" value="NITRATE_NITRITE RESPONSE REGULATOR PROTEIN NARP"/>
    <property type="match status" value="1"/>
</dbReference>
<dbReference type="SMART" id="SM00421">
    <property type="entry name" value="HTH_LUXR"/>
    <property type="match status" value="1"/>
</dbReference>
<dbReference type="CDD" id="cd06170">
    <property type="entry name" value="LuxR_C_like"/>
    <property type="match status" value="1"/>
</dbReference>
<dbReference type="Pfam" id="PF00196">
    <property type="entry name" value="GerE"/>
    <property type="match status" value="1"/>
</dbReference>
<evidence type="ECO:0000259" key="7">
    <source>
        <dbReference type="PROSITE" id="PS50110"/>
    </source>
</evidence>
<protein>
    <submittedName>
        <fullName evidence="8">DNA-binding response regulator</fullName>
    </submittedName>
</protein>
<evidence type="ECO:0000256" key="4">
    <source>
        <dbReference type="ARBA" id="ARBA00023163"/>
    </source>
</evidence>
<dbReference type="InterPro" id="IPR000792">
    <property type="entry name" value="Tscrpt_reg_LuxR_C"/>
</dbReference>
<dbReference type="RefSeq" id="WP_095640845.1">
    <property type="nucleotide sequence ID" value="NZ_NSJZ01000013.1"/>
</dbReference>
<organism evidence="8 9">
    <name type="scientific">Paracoccus salipaludis</name>
    <dbReference type="NCBI Taxonomy" id="2032623"/>
    <lineage>
        <taxon>Bacteria</taxon>
        <taxon>Pseudomonadati</taxon>
        <taxon>Pseudomonadota</taxon>
        <taxon>Alphaproteobacteria</taxon>
        <taxon>Rhodobacterales</taxon>
        <taxon>Paracoccaceae</taxon>
        <taxon>Paracoccus</taxon>
    </lineage>
</organism>
<dbReference type="PRINTS" id="PR00038">
    <property type="entry name" value="HTHLUXR"/>
</dbReference>
<feature type="modified residue" description="4-aspartylphosphate" evidence="5">
    <location>
        <position position="54"/>
    </location>
</feature>
<dbReference type="SMART" id="SM00448">
    <property type="entry name" value="REC"/>
    <property type="match status" value="1"/>
</dbReference>
<evidence type="ECO:0000313" key="9">
    <source>
        <dbReference type="Proteomes" id="UP000218023"/>
    </source>
</evidence>
<accession>A0A2A2GI24</accession>
<dbReference type="CDD" id="cd17535">
    <property type="entry name" value="REC_NarL-like"/>
    <property type="match status" value="1"/>
</dbReference>
<evidence type="ECO:0000313" key="8">
    <source>
        <dbReference type="EMBL" id="PAU96549.1"/>
    </source>
</evidence>
<sequence length="211" mass="23405">MTRILIADDHHVVRTGLRAVLEAQPGLEVVGEVGNGEEAVEAAVRLKPDLVILDYAMPVHNGVEATREIRKQLPRTEVLIFTLHDSQEVIEDVLSVGARGYLLKSDANDHLIAAVRALARHEAYISGRVSAELLDTLLDRRRQGKQDPLTPRERRVVQLIAEGRSNRDVCGQLGVSLKTVETHRAAAMRKLGLHNTADLVRYAIKNRIVEV</sequence>
<dbReference type="PROSITE" id="PS50043">
    <property type="entry name" value="HTH_LUXR_2"/>
    <property type="match status" value="1"/>
</dbReference>
<keyword evidence="1 5" id="KW-0597">Phosphoprotein</keyword>
<proteinExistence type="predicted"/>
<dbReference type="InterPro" id="IPR058245">
    <property type="entry name" value="NreC/VraR/RcsB-like_REC"/>
</dbReference>
<dbReference type="EMBL" id="NSJZ01000013">
    <property type="protein sequence ID" value="PAU96549.1"/>
    <property type="molecule type" value="Genomic_DNA"/>
</dbReference>
<dbReference type="Pfam" id="PF00072">
    <property type="entry name" value="Response_reg"/>
    <property type="match status" value="1"/>
</dbReference>
<dbReference type="Gene3D" id="3.40.50.2300">
    <property type="match status" value="1"/>
</dbReference>
<name>A0A2A2GI24_9RHOB</name>
<dbReference type="InterPro" id="IPR039420">
    <property type="entry name" value="WalR-like"/>
</dbReference>
<dbReference type="GO" id="GO:0006355">
    <property type="term" value="P:regulation of DNA-templated transcription"/>
    <property type="evidence" value="ECO:0007669"/>
    <property type="project" value="InterPro"/>
</dbReference>
<evidence type="ECO:0000256" key="1">
    <source>
        <dbReference type="ARBA" id="ARBA00022553"/>
    </source>
</evidence>
<dbReference type="OrthoDB" id="3679796at2"/>
<dbReference type="InterPro" id="IPR016032">
    <property type="entry name" value="Sig_transdc_resp-reg_C-effctor"/>
</dbReference>
<evidence type="ECO:0000256" key="3">
    <source>
        <dbReference type="ARBA" id="ARBA00023125"/>
    </source>
</evidence>
<keyword evidence="2" id="KW-0805">Transcription regulation</keyword>
<reference evidence="8 9" key="1">
    <citation type="submission" date="2017-09" db="EMBL/GenBank/DDBJ databases">
        <title>Paracoccus alkalisoli sp. nov., isolated from saline alkaline soil.</title>
        <authorList>
            <person name="Dong X."/>
            <person name="Zhang G."/>
        </authorList>
    </citation>
    <scope>NUCLEOTIDE SEQUENCE [LARGE SCALE GENOMIC DNA]</scope>
    <source>
        <strain evidence="8 9">WN007</strain>
    </source>
</reference>
<dbReference type="InterPro" id="IPR001789">
    <property type="entry name" value="Sig_transdc_resp-reg_receiver"/>
</dbReference>
<dbReference type="SUPFAM" id="SSF52172">
    <property type="entry name" value="CheY-like"/>
    <property type="match status" value="1"/>
</dbReference>